<dbReference type="InterPro" id="IPR015421">
    <property type="entry name" value="PyrdxlP-dep_Trfase_major"/>
</dbReference>
<feature type="domain" description="Aromatic amino acid beta-eliminating lyase/threonine aldolase" evidence="6">
    <location>
        <begin position="4"/>
        <end position="287"/>
    </location>
</feature>
<dbReference type="PIRSF" id="PIRSF017617">
    <property type="entry name" value="Thr_aldolase"/>
    <property type="match status" value="1"/>
</dbReference>
<dbReference type="OrthoDB" id="9774495at2"/>
<dbReference type="NCBIfam" id="NF041359">
    <property type="entry name" value="GntG_guanitoxin"/>
    <property type="match status" value="1"/>
</dbReference>
<dbReference type="AlphaFoldDB" id="A0A518ESP1"/>
<evidence type="ECO:0000256" key="2">
    <source>
        <dbReference type="ARBA" id="ARBA00006966"/>
    </source>
</evidence>
<dbReference type="EC" id="4.1.2.49" evidence="7"/>
<dbReference type="InterPro" id="IPR023603">
    <property type="entry name" value="Low_specificity_L-TA-like"/>
</dbReference>
<comment type="cofactor">
    <cofactor evidence="1">
        <name>pyridoxal 5'-phosphate</name>
        <dbReference type="ChEBI" id="CHEBI:597326"/>
    </cofactor>
</comment>
<evidence type="ECO:0000256" key="5">
    <source>
        <dbReference type="PIRSR" id="PIRSR017617-1"/>
    </source>
</evidence>
<dbReference type="InterPro" id="IPR015422">
    <property type="entry name" value="PyrdxlP-dep_Trfase_small"/>
</dbReference>
<organism evidence="7 8">
    <name type="scientific">Saltatorellus ferox</name>
    <dbReference type="NCBI Taxonomy" id="2528018"/>
    <lineage>
        <taxon>Bacteria</taxon>
        <taxon>Pseudomonadati</taxon>
        <taxon>Planctomycetota</taxon>
        <taxon>Planctomycetia</taxon>
        <taxon>Planctomycetia incertae sedis</taxon>
        <taxon>Saltatorellus</taxon>
    </lineage>
</organism>
<gene>
    <name evidence="7" type="primary">ltaA</name>
    <name evidence="7" type="ORF">Poly30_26120</name>
</gene>
<dbReference type="PANTHER" id="PTHR48097">
    <property type="entry name" value="L-THREONINE ALDOLASE-RELATED"/>
    <property type="match status" value="1"/>
</dbReference>
<evidence type="ECO:0000256" key="1">
    <source>
        <dbReference type="ARBA" id="ARBA00001933"/>
    </source>
</evidence>
<dbReference type="FunFam" id="3.40.640.10:FF:000030">
    <property type="entry name" value="Low-specificity L-threonine aldolase"/>
    <property type="match status" value="1"/>
</dbReference>
<protein>
    <submittedName>
        <fullName evidence="7">L-allo-threonine aldolase</fullName>
        <ecNumber evidence="7">4.1.2.49</ecNumber>
    </submittedName>
</protein>
<dbReference type="RefSeq" id="WP_145197854.1">
    <property type="nucleotide sequence ID" value="NZ_CP036434.1"/>
</dbReference>
<dbReference type="EMBL" id="CP036434">
    <property type="protein sequence ID" value="QDV07093.1"/>
    <property type="molecule type" value="Genomic_DNA"/>
</dbReference>
<evidence type="ECO:0000313" key="8">
    <source>
        <dbReference type="Proteomes" id="UP000320390"/>
    </source>
</evidence>
<dbReference type="GO" id="GO:0006545">
    <property type="term" value="P:glycine biosynthetic process"/>
    <property type="evidence" value="ECO:0007669"/>
    <property type="project" value="TreeGrafter"/>
</dbReference>
<evidence type="ECO:0000313" key="7">
    <source>
        <dbReference type="EMBL" id="QDV07093.1"/>
    </source>
</evidence>
<dbReference type="SUPFAM" id="SSF53383">
    <property type="entry name" value="PLP-dependent transferases"/>
    <property type="match status" value="1"/>
</dbReference>
<keyword evidence="3" id="KW-0663">Pyridoxal phosphate</keyword>
<keyword evidence="4 7" id="KW-0456">Lyase</keyword>
<dbReference type="Proteomes" id="UP000320390">
    <property type="component" value="Chromosome"/>
</dbReference>
<feature type="modified residue" description="N6-(pyridoxal phosphate)lysine" evidence="5">
    <location>
        <position position="200"/>
    </location>
</feature>
<dbReference type="CDD" id="cd06502">
    <property type="entry name" value="TA_like"/>
    <property type="match status" value="1"/>
</dbReference>
<comment type="similarity">
    <text evidence="2">Belongs to the threonine aldolase family.</text>
</comment>
<dbReference type="PANTHER" id="PTHR48097:SF9">
    <property type="entry name" value="L-THREONINE ALDOLASE"/>
    <property type="match status" value="1"/>
</dbReference>
<dbReference type="Gene3D" id="3.90.1150.10">
    <property type="entry name" value="Aspartate Aminotransferase, domain 1"/>
    <property type="match status" value="1"/>
</dbReference>
<dbReference type="GO" id="GO:0005829">
    <property type="term" value="C:cytosol"/>
    <property type="evidence" value="ECO:0007669"/>
    <property type="project" value="TreeGrafter"/>
</dbReference>
<dbReference type="InterPro" id="IPR015424">
    <property type="entry name" value="PyrdxlP-dep_Trfase"/>
</dbReference>
<evidence type="ECO:0000256" key="4">
    <source>
        <dbReference type="ARBA" id="ARBA00023239"/>
    </source>
</evidence>
<dbReference type="GO" id="GO:0006567">
    <property type="term" value="P:L-threonine catabolic process"/>
    <property type="evidence" value="ECO:0007669"/>
    <property type="project" value="TreeGrafter"/>
</dbReference>
<dbReference type="Gene3D" id="3.40.640.10">
    <property type="entry name" value="Type I PLP-dependent aspartate aminotransferase-like (Major domain)"/>
    <property type="match status" value="1"/>
</dbReference>
<dbReference type="GO" id="GO:0008732">
    <property type="term" value="F:L-allo-threonine aldolase activity"/>
    <property type="evidence" value="ECO:0007669"/>
    <property type="project" value="UniProtKB-EC"/>
</dbReference>
<sequence length="348" mass="36808">MRADFRSDTVTQPSAAMRAVMLDVPVGDDVLDGDPTVRLLEDEAAAWLGKPRALFVPSGTMANQVALGAWTRPGDEIVCQRWSHITTYEGGAPGYLHGVQTLTIGNRSGRMDPAEVAEAIRPNFIHCPSTALICLEQTHNVAGGVVIPMEEFAAVAAVGRERGIPVHLDGARLANAVVASGISAPDWTAHVDSVSLCLSKGLGAPVGSIVAGDDEFIERAMRVRKRLGGWMRQAGFLASAARMALRDNVSRMTLDHALARKLGERLGTLPGLTCDASAIETNMAMVHVAPEMMTAAAFAEALAAHDVHVLPMGPQVLRFVTHLDVGSPQLEQLVTAAQAVTSEHAPVA</sequence>
<name>A0A518ESP1_9BACT</name>
<keyword evidence="8" id="KW-1185">Reference proteome</keyword>
<proteinExistence type="inferred from homology"/>
<evidence type="ECO:0000256" key="3">
    <source>
        <dbReference type="ARBA" id="ARBA00022898"/>
    </source>
</evidence>
<accession>A0A518ESP1</accession>
<dbReference type="InterPro" id="IPR001597">
    <property type="entry name" value="ArAA_b-elim_lyase/Thr_aldolase"/>
</dbReference>
<evidence type="ECO:0000259" key="6">
    <source>
        <dbReference type="Pfam" id="PF01212"/>
    </source>
</evidence>
<reference evidence="7 8" key="1">
    <citation type="submission" date="2019-02" db="EMBL/GenBank/DDBJ databases">
        <title>Deep-cultivation of Planctomycetes and their phenomic and genomic characterization uncovers novel biology.</title>
        <authorList>
            <person name="Wiegand S."/>
            <person name="Jogler M."/>
            <person name="Boedeker C."/>
            <person name="Pinto D."/>
            <person name="Vollmers J."/>
            <person name="Rivas-Marin E."/>
            <person name="Kohn T."/>
            <person name="Peeters S.H."/>
            <person name="Heuer A."/>
            <person name="Rast P."/>
            <person name="Oberbeckmann S."/>
            <person name="Bunk B."/>
            <person name="Jeske O."/>
            <person name="Meyerdierks A."/>
            <person name="Storesund J.E."/>
            <person name="Kallscheuer N."/>
            <person name="Luecker S."/>
            <person name="Lage O.M."/>
            <person name="Pohl T."/>
            <person name="Merkel B.J."/>
            <person name="Hornburger P."/>
            <person name="Mueller R.-W."/>
            <person name="Bruemmer F."/>
            <person name="Labrenz M."/>
            <person name="Spormann A.M."/>
            <person name="Op den Camp H."/>
            <person name="Overmann J."/>
            <person name="Amann R."/>
            <person name="Jetten M.S.M."/>
            <person name="Mascher T."/>
            <person name="Medema M.H."/>
            <person name="Devos D.P."/>
            <person name="Kaster A.-K."/>
            <person name="Ovreas L."/>
            <person name="Rohde M."/>
            <person name="Galperin M.Y."/>
            <person name="Jogler C."/>
        </authorList>
    </citation>
    <scope>NUCLEOTIDE SEQUENCE [LARGE SCALE GENOMIC DNA]</scope>
    <source>
        <strain evidence="7 8">Poly30</strain>
    </source>
</reference>
<dbReference type="Pfam" id="PF01212">
    <property type="entry name" value="Beta_elim_lyase"/>
    <property type="match status" value="1"/>
</dbReference>